<name>A0ABM3QSZ0_SPIOL</name>
<feature type="repeat" description="PPR" evidence="3">
    <location>
        <begin position="207"/>
        <end position="241"/>
    </location>
</feature>
<evidence type="ECO:0000313" key="4">
    <source>
        <dbReference type="Proteomes" id="UP000813463"/>
    </source>
</evidence>
<dbReference type="Gene3D" id="1.25.40.10">
    <property type="entry name" value="Tetratricopeptide repeat domain"/>
    <property type="match status" value="2"/>
</dbReference>
<feature type="repeat" description="PPR" evidence="3">
    <location>
        <begin position="277"/>
        <end position="311"/>
    </location>
</feature>
<dbReference type="PANTHER" id="PTHR47936:SF5">
    <property type="entry name" value="PENTACOTRIPEPTIDE-REPEAT REGION OF PRORP DOMAIN-CONTAINING PROTEIN"/>
    <property type="match status" value="1"/>
</dbReference>
<dbReference type="Proteomes" id="UP000813463">
    <property type="component" value="Chromosome 6"/>
</dbReference>
<dbReference type="Pfam" id="PF01535">
    <property type="entry name" value="PPR"/>
    <property type="match status" value="2"/>
</dbReference>
<dbReference type="GeneID" id="110789681"/>
<dbReference type="NCBIfam" id="TIGR00756">
    <property type="entry name" value="PPR"/>
    <property type="match status" value="4"/>
</dbReference>
<dbReference type="InterPro" id="IPR002885">
    <property type="entry name" value="PPR_rpt"/>
</dbReference>
<dbReference type="Pfam" id="PF13041">
    <property type="entry name" value="PPR_2"/>
    <property type="match status" value="2"/>
</dbReference>
<protein>
    <submittedName>
        <fullName evidence="5">Pentatricopeptide repeat-containing protein At1g55890, mitochondrial-like</fullName>
    </submittedName>
</protein>
<reference evidence="4" key="1">
    <citation type="journal article" date="2021" name="Nat. Commun.">
        <title>Genomic analyses provide insights into spinach domestication and the genetic basis of agronomic traits.</title>
        <authorList>
            <person name="Cai X."/>
            <person name="Sun X."/>
            <person name="Xu C."/>
            <person name="Sun H."/>
            <person name="Wang X."/>
            <person name="Ge C."/>
            <person name="Zhang Z."/>
            <person name="Wang Q."/>
            <person name="Fei Z."/>
            <person name="Jiao C."/>
            <person name="Wang Q."/>
        </authorList>
    </citation>
    <scope>NUCLEOTIDE SEQUENCE [LARGE SCALE GENOMIC DNA]</scope>
    <source>
        <strain evidence="4">cv. Varoflay</strain>
    </source>
</reference>
<dbReference type="PROSITE" id="PS51375">
    <property type="entry name" value="PPR"/>
    <property type="match status" value="4"/>
</dbReference>
<sequence>MSVAAYRLRNILKSQKTVAISAAKTPRPLTCSIPIPIKVLINEPNLIELAININQNAAKSAKFRGRHNIYDFSISRLAVAKRYNLIESIIDKHKHFEEISREGYALRLVTLYGKAGMFDHARKLFDELPELGCERTVKSLNVLLKAGVECKRFDEVFDVFRKVPAELSINCDVVSYNTFIHALCDTGRVDEGLLMIDEMNEKGLSPSVVTFNTLLRAFYREKGFEEGEMIWGMMDEYDVVRDIGSYNVKLQGLVDKGELEKAVSLFESLESEGLKRNVSSFNVFIKRYCDEGNVEEAKKYYNKLLESGVTPNEKTFPPLVPKLCGNGDLDLAFELCKKMFERQFVVDEALLQLVVNELVKGSKSEEAEELVERGKSNRFVQYNLVMPSENTEK</sequence>
<feature type="repeat" description="PPR" evidence="3">
    <location>
        <begin position="242"/>
        <end position="276"/>
    </location>
</feature>
<proteinExistence type="inferred from homology"/>
<keyword evidence="2" id="KW-0677">Repeat</keyword>
<evidence type="ECO:0000313" key="5">
    <source>
        <dbReference type="RefSeq" id="XP_056686492.1"/>
    </source>
</evidence>
<evidence type="ECO:0000256" key="1">
    <source>
        <dbReference type="ARBA" id="ARBA00007626"/>
    </source>
</evidence>
<evidence type="ECO:0000256" key="3">
    <source>
        <dbReference type="PROSITE-ProRule" id="PRU00708"/>
    </source>
</evidence>
<organism evidence="4 5">
    <name type="scientific">Spinacia oleracea</name>
    <name type="common">Spinach</name>
    <dbReference type="NCBI Taxonomy" id="3562"/>
    <lineage>
        <taxon>Eukaryota</taxon>
        <taxon>Viridiplantae</taxon>
        <taxon>Streptophyta</taxon>
        <taxon>Embryophyta</taxon>
        <taxon>Tracheophyta</taxon>
        <taxon>Spermatophyta</taxon>
        <taxon>Magnoliopsida</taxon>
        <taxon>eudicotyledons</taxon>
        <taxon>Gunneridae</taxon>
        <taxon>Pentapetalae</taxon>
        <taxon>Caryophyllales</taxon>
        <taxon>Chenopodiaceae</taxon>
        <taxon>Chenopodioideae</taxon>
        <taxon>Anserineae</taxon>
        <taxon>Spinacia</taxon>
    </lineage>
</organism>
<dbReference type="RefSeq" id="XP_056686492.1">
    <property type="nucleotide sequence ID" value="XM_056830514.1"/>
</dbReference>
<feature type="repeat" description="PPR" evidence="3">
    <location>
        <begin position="172"/>
        <end position="206"/>
    </location>
</feature>
<reference evidence="5" key="2">
    <citation type="submission" date="2025-08" db="UniProtKB">
        <authorList>
            <consortium name="RefSeq"/>
        </authorList>
    </citation>
    <scope>IDENTIFICATION</scope>
    <source>
        <tissue evidence="5">Leaf</tissue>
    </source>
</reference>
<accession>A0ABM3QSZ0</accession>
<keyword evidence="4" id="KW-1185">Reference proteome</keyword>
<dbReference type="PANTHER" id="PTHR47936">
    <property type="entry name" value="PPR_LONG DOMAIN-CONTAINING PROTEIN"/>
    <property type="match status" value="1"/>
</dbReference>
<dbReference type="InterPro" id="IPR011990">
    <property type="entry name" value="TPR-like_helical_dom_sf"/>
</dbReference>
<comment type="similarity">
    <text evidence="1">Belongs to the PPR family. P subfamily.</text>
</comment>
<gene>
    <name evidence="5" type="primary">LOC110789681</name>
</gene>
<evidence type="ECO:0000256" key="2">
    <source>
        <dbReference type="ARBA" id="ARBA00022737"/>
    </source>
</evidence>